<sequence>MKHIFFEMESNHSFDEAVENVTNQLAERGFSVLWKLNMKDKLQDKGYDFEKNFMILEVCNPSQANEVLSRHITVGYFLPCKIVVYEEDAAVKVGFADPKQLIGMLGYKDLKEIAEEVTDVMEKSVRASVE</sequence>
<dbReference type="PANTHER" id="PTHR38342">
    <property type="entry name" value="SLR5037 PROTEIN"/>
    <property type="match status" value="1"/>
</dbReference>
<reference evidence="2 3" key="2">
    <citation type="journal article" date="2013" name="PLoS ONE">
        <title>INDIGO - INtegrated Data Warehouse of MIcrobial GenOmes with Examples from the Red Sea Extremophiles.</title>
        <authorList>
            <person name="Alam I."/>
            <person name="Antunes A."/>
            <person name="Kamau A.A."/>
            <person name="Ba Alawi W."/>
            <person name="Kalkatawi M."/>
            <person name="Stingl U."/>
            <person name="Bajic V.B."/>
        </authorList>
    </citation>
    <scope>NUCLEOTIDE SEQUENCE [LARGE SCALE GENOMIC DNA]</scope>
    <source>
        <strain evidence="2 3">SSD-17B</strain>
    </source>
</reference>
<evidence type="ECO:0000259" key="1">
    <source>
        <dbReference type="Pfam" id="PF03625"/>
    </source>
</evidence>
<dbReference type="Proteomes" id="UP000005707">
    <property type="component" value="Unassembled WGS sequence"/>
</dbReference>
<dbReference type="CDD" id="cd14797">
    <property type="entry name" value="DUF302"/>
    <property type="match status" value="1"/>
</dbReference>
<dbReference type="EMBL" id="AFNU02000008">
    <property type="protein sequence ID" value="ERJ11698.1"/>
    <property type="molecule type" value="Genomic_DNA"/>
</dbReference>
<keyword evidence="3" id="KW-1185">Reference proteome</keyword>
<evidence type="ECO:0000313" key="3">
    <source>
        <dbReference type="Proteomes" id="UP000005707"/>
    </source>
</evidence>
<protein>
    <recommendedName>
        <fullName evidence="1">DUF302 domain-containing protein</fullName>
    </recommendedName>
</protein>
<dbReference type="InterPro" id="IPR016796">
    <property type="entry name" value="UCP021774"/>
</dbReference>
<dbReference type="InterPro" id="IPR035923">
    <property type="entry name" value="TT1751-like_sf"/>
</dbReference>
<organism evidence="2 3">
    <name type="scientific">Haloplasma contractile SSD-17B</name>
    <dbReference type="NCBI Taxonomy" id="1033810"/>
    <lineage>
        <taxon>Bacteria</taxon>
        <taxon>Bacillati</taxon>
        <taxon>Mycoplasmatota</taxon>
        <taxon>Mollicutes</taxon>
        <taxon>Haloplasmatales</taxon>
        <taxon>Haloplasmataceae</taxon>
        <taxon>Haloplasma</taxon>
    </lineage>
</organism>
<dbReference type="RefSeq" id="WP_008824435.1">
    <property type="nucleotide sequence ID" value="NZ_AFNU02000008.1"/>
</dbReference>
<dbReference type="PANTHER" id="PTHR38342:SF1">
    <property type="entry name" value="SLR5037 PROTEIN"/>
    <property type="match status" value="1"/>
</dbReference>
<dbReference type="InterPro" id="IPR005180">
    <property type="entry name" value="DUF302"/>
</dbReference>
<dbReference type="eggNOG" id="COG3439">
    <property type="taxonomic scope" value="Bacteria"/>
</dbReference>
<dbReference type="Pfam" id="PF03625">
    <property type="entry name" value="DUF302"/>
    <property type="match status" value="1"/>
</dbReference>
<dbReference type="STRING" id="1033810.HLPCO_002181"/>
<comment type="caution">
    <text evidence="2">The sequence shown here is derived from an EMBL/GenBank/DDBJ whole genome shotgun (WGS) entry which is preliminary data.</text>
</comment>
<proteinExistence type="predicted"/>
<dbReference type="InParanoid" id="F7PRH6"/>
<accession>F7PRH6</accession>
<feature type="domain" description="DUF302" evidence="1">
    <location>
        <begin position="37"/>
        <end position="98"/>
    </location>
</feature>
<reference evidence="2 3" key="1">
    <citation type="journal article" date="2011" name="J. Bacteriol.">
        <title>Genome sequence of Haloplasma contractile, an unusual contractile bacterium from a deep-sea anoxic brine lake.</title>
        <authorList>
            <person name="Antunes A."/>
            <person name="Alam I."/>
            <person name="El Dorry H."/>
            <person name="Siam R."/>
            <person name="Robertson A."/>
            <person name="Bajic V.B."/>
            <person name="Stingl U."/>
        </authorList>
    </citation>
    <scope>NUCLEOTIDE SEQUENCE [LARGE SCALE GENOMIC DNA]</scope>
    <source>
        <strain evidence="2 3">SSD-17B</strain>
    </source>
</reference>
<gene>
    <name evidence="2" type="ORF">HLPCO_002181</name>
</gene>
<name>F7PRH6_9MOLU</name>
<evidence type="ECO:0000313" key="2">
    <source>
        <dbReference type="EMBL" id="ERJ11698.1"/>
    </source>
</evidence>
<dbReference type="PIRSF" id="PIRSF021774">
    <property type="entry name" value="UCP021774"/>
    <property type="match status" value="1"/>
</dbReference>
<dbReference type="OrthoDB" id="9791067at2"/>
<dbReference type="Gene3D" id="3.30.310.70">
    <property type="entry name" value="TT1751-like domain"/>
    <property type="match status" value="1"/>
</dbReference>
<dbReference type="SUPFAM" id="SSF103247">
    <property type="entry name" value="TT1751-like"/>
    <property type="match status" value="1"/>
</dbReference>
<dbReference type="AlphaFoldDB" id="F7PRH6"/>